<proteinExistence type="predicted"/>
<protein>
    <recommendedName>
        <fullName evidence="3">DUF4371 domain-containing protein</fullName>
    </recommendedName>
</protein>
<sequence length="147" mass="16892">MGQNSSLTYITQIQNKFKEIVGNKIRQVIIAHVQKAKYYAMISDSTPYISHKGQASQVVIYVLIENQEFRVEESLFYINFIETKNKIKERISRVIVSKLKADLLDIVNLRGQAYDNAAAMIGCHTGVQQRIHYTILMPNLFLAQTIR</sequence>
<accession>A0A8X6WME3</accession>
<reference evidence="1" key="1">
    <citation type="submission" date="2020-08" db="EMBL/GenBank/DDBJ databases">
        <title>Multicomponent nature underlies the extraordinary mechanical properties of spider dragline silk.</title>
        <authorList>
            <person name="Kono N."/>
            <person name="Nakamura H."/>
            <person name="Mori M."/>
            <person name="Yoshida Y."/>
            <person name="Ohtoshi R."/>
            <person name="Malay A.D."/>
            <person name="Moran D.A.P."/>
            <person name="Tomita M."/>
            <person name="Numata K."/>
            <person name="Arakawa K."/>
        </authorList>
    </citation>
    <scope>NUCLEOTIDE SEQUENCE</scope>
</reference>
<gene>
    <name evidence="1" type="ORF">TNIN_479081</name>
</gene>
<evidence type="ECO:0008006" key="3">
    <source>
        <dbReference type="Google" id="ProtNLM"/>
    </source>
</evidence>
<keyword evidence="2" id="KW-1185">Reference proteome</keyword>
<dbReference type="AlphaFoldDB" id="A0A8X6WME3"/>
<dbReference type="Proteomes" id="UP000886998">
    <property type="component" value="Unassembled WGS sequence"/>
</dbReference>
<dbReference type="EMBL" id="BMAV01000283">
    <property type="protein sequence ID" value="GFY37390.1"/>
    <property type="molecule type" value="Genomic_DNA"/>
</dbReference>
<dbReference type="PANTHER" id="PTHR45749">
    <property type="match status" value="1"/>
</dbReference>
<dbReference type="PANTHER" id="PTHR45749:SF21">
    <property type="entry name" value="DUF4371 DOMAIN-CONTAINING PROTEIN"/>
    <property type="match status" value="1"/>
</dbReference>
<evidence type="ECO:0000313" key="2">
    <source>
        <dbReference type="Proteomes" id="UP000886998"/>
    </source>
</evidence>
<dbReference type="OrthoDB" id="6759200at2759"/>
<evidence type="ECO:0000313" key="1">
    <source>
        <dbReference type="EMBL" id="GFY37390.1"/>
    </source>
</evidence>
<comment type="caution">
    <text evidence="1">The sequence shown here is derived from an EMBL/GenBank/DDBJ whole genome shotgun (WGS) entry which is preliminary data.</text>
</comment>
<organism evidence="1 2">
    <name type="scientific">Trichonephila inaurata madagascariensis</name>
    <dbReference type="NCBI Taxonomy" id="2747483"/>
    <lineage>
        <taxon>Eukaryota</taxon>
        <taxon>Metazoa</taxon>
        <taxon>Ecdysozoa</taxon>
        <taxon>Arthropoda</taxon>
        <taxon>Chelicerata</taxon>
        <taxon>Arachnida</taxon>
        <taxon>Araneae</taxon>
        <taxon>Araneomorphae</taxon>
        <taxon>Entelegynae</taxon>
        <taxon>Araneoidea</taxon>
        <taxon>Nephilidae</taxon>
        <taxon>Trichonephila</taxon>
        <taxon>Trichonephila inaurata</taxon>
    </lineage>
</organism>
<name>A0A8X6WME3_9ARAC</name>